<sequence length="458" mass="50737">MVFLVRGKEFRPARRIAQPHATGGRGPAGTVATIALDGRSSWSVTSQQRSVHRMRERARCLWSGLIPAAAVLVLVLTAAGASPPLLERRELPHGPASGAAPSESARTAAALSPSTTLSRIQDQLASRRRRLAEVLRREQRALAQFSGAQERLERALVQLGRTRRSLAGTRQAVLKVSRTLEAITARLSTHEELMGDRFRAFYEQGPLGYMDVLLGAADFRDLMTRSYLVARIVESDLALYHRVARERHQRDEVRATLVARREQLSAEQDRWSASRAETARLAVERRRLLDRVRAERRSQEAAIRELEAESARIMAIIRGARGGRHLGPILTLRTGLLWPVSGRISSGYGWRTHPIFHTREFHTGIDIAVPYGTPIQAALDGDVLFDGWMRGYGRLVILDHGNGLSTTYSHLSAALVHAGQRVKRGDVIARIGSTGWSTGPHLFFEVRMDGQPVNPLGD</sequence>
<dbReference type="InterPro" id="IPR011055">
    <property type="entry name" value="Dup_hybrid_motif"/>
</dbReference>
<dbReference type="PANTHER" id="PTHR21666:SF289">
    <property type="entry name" value="L-ALA--D-GLU ENDOPEPTIDASE"/>
    <property type="match status" value="1"/>
</dbReference>
<dbReference type="EMBL" id="VBAK01000119">
    <property type="protein sequence ID" value="TMI89702.1"/>
    <property type="molecule type" value="Genomic_DNA"/>
</dbReference>
<keyword evidence="3" id="KW-1133">Transmembrane helix</keyword>
<evidence type="ECO:0000259" key="5">
    <source>
        <dbReference type="Pfam" id="PF24568"/>
    </source>
</evidence>
<dbReference type="Gene3D" id="2.70.70.10">
    <property type="entry name" value="Glucose Permease (Domain IIA)"/>
    <property type="match status" value="1"/>
</dbReference>
<proteinExistence type="predicted"/>
<dbReference type="PANTHER" id="PTHR21666">
    <property type="entry name" value="PEPTIDASE-RELATED"/>
    <property type="match status" value="1"/>
</dbReference>
<reference evidence="6 7" key="1">
    <citation type="journal article" date="2019" name="Nat. Microbiol.">
        <title>Mediterranean grassland soil C-N compound turnover is dependent on rainfall and depth, and is mediated by genomically divergent microorganisms.</title>
        <authorList>
            <person name="Diamond S."/>
            <person name="Andeer P.F."/>
            <person name="Li Z."/>
            <person name="Crits-Christoph A."/>
            <person name="Burstein D."/>
            <person name="Anantharaman K."/>
            <person name="Lane K.R."/>
            <person name="Thomas B.C."/>
            <person name="Pan C."/>
            <person name="Northen T.R."/>
            <person name="Banfield J.F."/>
        </authorList>
    </citation>
    <scope>NUCLEOTIDE SEQUENCE [LARGE SCALE GENOMIC DNA]</scope>
    <source>
        <strain evidence="6">NP_3</strain>
    </source>
</reference>
<feature type="region of interest" description="Disordered" evidence="2">
    <location>
        <begin position="86"/>
        <end position="116"/>
    </location>
</feature>
<dbReference type="InterPro" id="IPR050570">
    <property type="entry name" value="Cell_wall_metabolism_enzyme"/>
</dbReference>
<evidence type="ECO:0000313" key="6">
    <source>
        <dbReference type="EMBL" id="TMI89702.1"/>
    </source>
</evidence>
<dbReference type="InterPro" id="IPR016047">
    <property type="entry name" value="M23ase_b-sheet_dom"/>
</dbReference>
<dbReference type="SUPFAM" id="SSF51261">
    <property type="entry name" value="Duplicated hybrid motif"/>
    <property type="match status" value="1"/>
</dbReference>
<name>A0A537K2J2_9BACT</name>
<keyword evidence="3" id="KW-0812">Transmembrane</keyword>
<keyword evidence="1" id="KW-0732">Signal</keyword>
<dbReference type="InterPro" id="IPR057309">
    <property type="entry name" value="PcsB_CC"/>
</dbReference>
<dbReference type="Pfam" id="PF01551">
    <property type="entry name" value="Peptidase_M23"/>
    <property type="match status" value="1"/>
</dbReference>
<feature type="transmembrane region" description="Helical" evidence="3">
    <location>
        <begin position="60"/>
        <end position="81"/>
    </location>
</feature>
<evidence type="ECO:0000256" key="3">
    <source>
        <dbReference type="SAM" id="Phobius"/>
    </source>
</evidence>
<dbReference type="Pfam" id="PF24568">
    <property type="entry name" value="CC_PcsB"/>
    <property type="match status" value="1"/>
</dbReference>
<dbReference type="GO" id="GO:0004222">
    <property type="term" value="F:metalloendopeptidase activity"/>
    <property type="evidence" value="ECO:0007669"/>
    <property type="project" value="TreeGrafter"/>
</dbReference>
<dbReference type="Proteomes" id="UP000318509">
    <property type="component" value="Unassembled WGS sequence"/>
</dbReference>
<protein>
    <submittedName>
        <fullName evidence="6">Peptidase M23</fullName>
    </submittedName>
</protein>
<organism evidence="6 7">
    <name type="scientific">Candidatus Segetimicrobium genomatis</name>
    <dbReference type="NCBI Taxonomy" id="2569760"/>
    <lineage>
        <taxon>Bacteria</taxon>
        <taxon>Bacillati</taxon>
        <taxon>Candidatus Sysuimicrobiota</taxon>
        <taxon>Candidatus Sysuimicrobiia</taxon>
        <taxon>Candidatus Sysuimicrobiales</taxon>
        <taxon>Candidatus Segetimicrobiaceae</taxon>
        <taxon>Candidatus Segetimicrobium</taxon>
    </lineage>
</organism>
<feature type="compositionally biased region" description="Low complexity" evidence="2">
    <location>
        <begin position="94"/>
        <end position="110"/>
    </location>
</feature>
<comment type="caution">
    <text evidence="6">The sequence shown here is derived from an EMBL/GenBank/DDBJ whole genome shotgun (WGS) entry which is preliminary data.</text>
</comment>
<evidence type="ECO:0000313" key="7">
    <source>
        <dbReference type="Proteomes" id="UP000318509"/>
    </source>
</evidence>
<dbReference type="FunFam" id="2.70.70.10:FF:000006">
    <property type="entry name" value="M23 family peptidase"/>
    <property type="match status" value="1"/>
</dbReference>
<keyword evidence="3" id="KW-0472">Membrane</keyword>
<feature type="domain" description="Peptidoglycan hydrolase PcsB coiled-coil" evidence="5">
    <location>
        <begin position="182"/>
        <end position="239"/>
    </location>
</feature>
<gene>
    <name evidence="6" type="ORF">E6H00_08910</name>
</gene>
<evidence type="ECO:0000256" key="1">
    <source>
        <dbReference type="ARBA" id="ARBA00022729"/>
    </source>
</evidence>
<accession>A0A537K2J2</accession>
<feature type="domain" description="M23ase beta-sheet core" evidence="4">
    <location>
        <begin position="361"/>
        <end position="455"/>
    </location>
</feature>
<dbReference type="CDD" id="cd12797">
    <property type="entry name" value="M23_peptidase"/>
    <property type="match status" value="1"/>
</dbReference>
<dbReference type="Gene3D" id="6.10.250.3150">
    <property type="match status" value="1"/>
</dbReference>
<dbReference type="AlphaFoldDB" id="A0A537K2J2"/>
<evidence type="ECO:0000256" key="2">
    <source>
        <dbReference type="SAM" id="MobiDB-lite"/>
    </source>
</evidence>
<evidence type="ECO:0000259" key="4">
    <source>
        <dbReference type="Pfam" id="PF01551"/>
    </source>
</evidence>